<dbReference type="InterPro" id="IPR044772">
    <property type="entry name" value="NO3_transporter"/>
</dbReference>
<gene>
    <name evidence="6" type="ORF">Plil01_001212700</name>
</gene>
<proteinExistence type="predicted"/>
<dbReference type="InterPro" id="IPR036259">
    <property type="entry name" value="MFS_trans_sf"/>
</dbReference>
<dbReference type="SUPFAM" id="SSF103473">
    <property type="entry name" value="MFS general substrate transporter"/>
    <property type="match status" value="1"/>
</dbReference>
<keyword evidence="4 5" id="KW-0472">Membrane</keyword>
<dbReference type="GO" id="GO:0016020">
    <property type="term" value="C:membrane"/>
    <property type="evidence" value="ECO:0007669"/>
    <property type="project" value="UniProtKB-SubCell"/>
</dbReference>
<keyword evidence="3 5" id="KW-1133">Transmembrane helix</keyword>
<evidence type="ECO:0000256" key="5">
    <source>
        <dbReference type="SAM" id="Phobius"/>
    </source>
</evidence>
<keyword evidence="2 5" id="KW-0812">Transmembrane</keyword>
<reference evidence="6" key="1">
    <citation type="submission" date="2023-04" db="EMBL/GenBank/DDBJ databases">
        <title>Phytophthora lilii NBRC 32176.</title>
        <authorList>
            <person name="Ichikawa N."/>
            <person name="Sato H."/>
            <person name="Tonouchi N."/>
        </authorList>
    </citation>
    <scope>NUCLEOTIDE SEQUENCE</scope>
    <source>
        <strain evidence="6">NBRC 32176</strain>
    </source>
</reference>
<evidence type="ECO:0000256" key="1">
    <source>
        <dbReference type="ARBA" id="ARBA00004141"/>
    </source>
</evidence>
<evidence type="ECO:0000313" key="7">
    <source>
        <dbReference type="Proteomes" id="UP001165083"/>
    </source>
</evidence>
<evidence type="ECO:0000313" key="6">
    <source>
        <dbReference type="EMBL" id="GMF28730.1"/>
    </source>
</evidence>
<evidence type="ECO:0000256" key="2">
    <source>
        <dbReference type="ARBA" id="ARBA00022692"/>
    </source>
</evidence>
<dbReference type="Proteomes" id="UP001165083">
    <property type="component" value="Unassembled WGS sequence"/>
</dbReference>
<name>A0A9W6X2U0_9STRA</name>
<keyword evidence="7" id="KW-1185">Reference proteome</keyword>
<dbReference type="Gene3D" id="1.20.1250.20">
    <property type="entry name" value="MFS general substrate transporter like domains"/>
    <property type="match status" value="1"/>
</dbReference>
<dbReference type="PANTHER" id="PTHR23515">
    <property type="entry name" value="HIGH-AFFINITY NITRATE TRANSPORTER 2.3"/>
    <property type="match status" value="1"/>
</dbReference>
<protein>
    <submittedName>
        <fullName evidence="6">Unnamed protein product</fullName>
    </submittedName>
</protein>
<accession>A0A9W6X2U0</accession>
<dbReference type="OrthoDB" id="434240at2759"/>
<organism evidence="6 7">
    <name type="scientific">Phytophthora lilii</name>
    <dbReference type="NCBI Taxonomy" id="2077276"/>
    <lineage>
        <taxon>Eukaryota</taxon>
        <taxon>Sar</taxon>
        <taxon>Stramenopiles</taxon>
        <taxon>Oomycota</taxon>
        <taxon>Peronosporomycetes</taxon>
        <taxon>Peronosporales</taxon>
        <taxon>Peronosporaceae</taxon>
        <taxon>Phytophthora</taxon>
    </lineage>
</organism>
<dbReference type="GO" id="GO:0015112">
    <property type="term" value="F:nitrate transmembrane transporter activity"/>
    <property type="evidence" value="ECO:0007669"/>
    <property type="project" value="InterPro"/>
</dbReference>
<dbReference type="AlphaFoldDB" id="A0A9W6X2U0"/>
<comment type="caution">
    <text evidence="6">The sequence shown here is derived from an EMBL/GenBank/DDBJ whole genome shotgun (WGS) entry which is preliminary data.</text>
</comment>
<sequence length="215" mass="23669">MLSQLGGGNLGAGATTLITPQLFNLVTINGDMSDNMGWRVAILFPAFFMVITGIALYFNSDDCPQGQYKDLRKNHDAELASYSAKMDLKERMIRVSKMTVTWILASQYACSFGVELQVHNVLSLYYYEHFIYPDCNVKTDSNSCRRLTQSSATLISSLFGIRCIFARALGATLSSIGIHVNGELALWSKEHSINGGSHTTDEDGQKTLSNVVLAH</sequence>
<dbReference type="EMBL" id="BSXW01000733">
    <property type="protein sequence ID" value="GMF28730.1"/>
    <property type="molecule type" value="Genomic_DNA"/>
</dbReference>
<evidence type="ECO:0000256" key="4">
    <source>
        <dbReference type="ARBA" id="ARBA00023136"/>
    </source>
</evidence>
<evidence type="ECO:0000256" key="3">
    <source>
        <dbReference type="ARBA" id="ARBA00022989"/>
    </source>
</evidence>
<feature type="transmembrane region" description="Helical" evidence="5">
    <location>
        <begin position="40"/>
        <end position="58"/>
    </location>
</feature>
<comment type="subcellular location">
    <subcellularLocation>
        <location evidence="1">Membrane</location>
        <topology evidence="1">Multi-pass membrane protein</topology>
    </subcellularLocation>
</comment>